<proteinExistence type="predicted"/>
<accession>A0A8H4QUV9</accession>
<feature type="compositionally biased region" description="Polar residues" evidence="1">
    <location>
        <begin position="45"/>
        <end position="60"/>
    </location>
</feature>
<protein>
    <submittedName>
        <fullName evidence="2">Uncharacterized protein</fullName>
    </submittedName>
</protein>
<evidence type="ECO:0000256" key="1">
    <source>
        <dbReference type="SAM" id="MobiDB-lite"/>
    </source>
</evidence>
<evidence type="ECO:0000313" key="3">
    <source>
        <dbReference type="Proteomes" id="UP000521872"/>
    </source>
</evidence>
<dbReference type="Proteomes" id="UP000521872">
    <property type="component" value="Unassembled WGS sequence"/>
</dbReference>
<name>A0A8H4QUV9_9AGAR</name>
<reference evidence="2 3" key="1">
    <citation type="submission" date="2019-12" db="EMBL/GenBank/DDBJ databases">
        <authorList>
            <person name="Floudas D."/>
            <person name="Bentzer J."/>
            <person name="Ahren D."/>
            <person name="Johansson T."/>
            <person name="Persson P."/>
            <person name="Tunlid A."/>
        </authorList>
    </citation>
    <scope>NUCLEOTIDE SEQUENCE [LARGE SCALE GENOMIC DNA]</scope>
    <source>
        <strain evidence="2 3">CBS 102.39</strain>
    </source>
</reference>
<sequence length="80" mass="8143">MSSQQSDAASFMSTTSTICPDKSFNSSTTTLTNTSATSGKAKLPASNSQKPDLSSASQFSKAAARNGWTSTTATKPSLSG</sequence>
<organism evidence="2 3">
    <name type="scientific">Agrocybe pediades</name>
    <dbReference type="NCBI Taxonomy" id="84607"/>
    <lineage>
        <taxon>Eukaryota</taxon>
        <taxon>Fungi</taxon>
        <taxon>Dikarya</taxon>
        <taxon>Basidiomycota</taxon>
        <taxon>Agaricomycotina</taxon>
        <taxon>Agaricomycetes</taxon>
        <taxon>Agaricomycetidae</taxon>
        <taxon>Agaricales</taxon>
        <taxon>Agaricineae</taxon>
        <taxon>Strophariaceae</taxon>
        <taxon>Agrocybe</taxon>
    </lineage>
</organism>
<feature type="region of interest" description="Disordered" evidence="1">
    <location>
        <begin position="1"/>
        <end position="80"/>
    </location>
</feature>
<dbReference type="AlphaFoldDB" id="A0A8H4QUV9"/>
<keyword evidence="3" id="KW-1185">Reference proteome</keyword>
<feature type="compositionally biased region" description="Polar residues" evidence="1">
    <location>
        <begin position="67"/>
        <end position="80"/>
    </location>
</feature>
<evidence type="ECO:0000313" key="2">
    <source>
        <dbReference type="EMBL" id="KAF4617641.1"/>
    </source>
</evidence>
<feature type="compositionally biased region" description="Low complexity" evidence="1">
    <location>
        <begin position="23"/>
        <end position="38"/>
    </location>
</feature>
<comment type="caution">
    <text evidence="2">The sequence shown here is derived from an EMBL/GenBank/DDBJ whole genome shotgun (WGS) entry which is preliminary data.</text>
</comment>
<feature type="compositionally biased region" description="Polar residues" evidence="1">
    <location>
        <begin position="1"/>
        <end position="18"/>
    </location>
</feature>
<gene>
    <name evidence="2" type="ORF">D9613_005852</name>
</gene>
<dbReference type="EMBL" id="JAACJL010000030">
    <property type="protein sequence ID" value="KAF4617641.1"/>
    <property type="molecule type" value="Genomic_DNA"/>
</dbReference>